<dbReference type="GO" id="GO:0044208">
    <property type="term" value="P:'de novo' AMP biosynthetic process"/>
    <property type="evidence" value="ECO:0000318"/>
    <property type="project" value="GO_Central"/>
</dbReference>
<feature type="binding site" evidence="9">
    <location>
        <begin position="31"/>
        <end position="37"/>
    </location>
    <ligand>
        <name>GTP</name>
        <dbReference type="ChEBI" id="CHEBI:37565"/>
    </ligand>
</feature>
<evidence type="ECO:0000256" key="9">
    <source>
        <dbReference type="HAMAP-Rule" id="MF_03125"/>
    </source>
</evidence>
<dbReference type="InterPro" id="IPR042110">
    <property type="entry name" value="Adenylosuccinate_synth_dom2"/>
</dbReference>
<keyword evidence="13" id="KW-1185">Reference proteome</keyword>
<protein>
    <recommendedName>
        <fullName evidence="9 11">Adenylosuccinate synthetase</fullName>
        <shortName evidence="9">AMPSase</shortName>
        <shortName evidence="9">AdSS</shortName>
        <ecNumber evidence="9 11">6.3.4.4</ecNumber>
    </recommendedName>
    <alternativeName>
        <fullName evidence="9">IMP--aspartate ligase</fullName>
    </alternativeName>
</protein>
<dbReference type="InterPro" id="IPR001114">
    <property type="entry name" value="Adenylosuccinate_synthetase"/>
</dbReference>
<dbReference type="FunCoup" id="A7SV96">
    <property type="interactions" value="650"/>
</dbReference>
<evidence type="ECO:0000256" key="3">
    <source>
        <dbReference type="ARBA" id="ARBA00022723"/>
    </source>
</evidence>
<dbReference type="InterPro" id="IPR033128">
    <property type="entry name" value="Adenylosuccin_syn_Lys_AS"/>
</dbReference>
<evidence type="ECO:0000256" key="5">
    <source>
        <dbReference type="ARBA" id="ARBA00022755"/>
    </source>
</evidence>
<keyword evidence="9" id="KW-0963">Cytoplasm</keyword>
<dbReference type="GO" id="GO:0046040">
    <property type="term" value="P:IMP metabolic process"/>
    <property type="evidence" value="ECO:0000318"/>
    <property type="project" value="GO_Central"/>
</dbReference>
<feature type="binding site" evidence="9">
    <location>
        <begin position="32"/>
        <end position="35"/>
    </location>
    <ligand>
        <name>IMP</name>
        <dbReference type="ChEBI" id="CHEBI:58053"/>
    </ligand>
</feature>
<feature type="binding site" evidence="9">
    <location>
        <position position="319"/>
    </location>
    <ligand>
        <name>IMP</name>
        <dbReference type="ChEBI" id="CHEBI:58053"/>
    </ligand>
</feature>
<comment type="function">
    <text evidence="11">Plays an important role in the de novo pathway of purine nucleotide biosynthesis.</text>
</comment>
<dbReference type="Gene3D" id="3.40.440.10">
    <property type="entry name" value="Adenylosuccinate Synthetase, subunit A, domain 1"/>
    <property type="match status" value="1"/>
</dbReference>
<dbReference type="Pfam" id="PF00709">
    <property type="entry name" value="Adenylsucc_synt"/>
    <property type="match status" value="1"/>
</dbReference>
<dbReference type="KEGG" id="nve:5503401"/>
<evidence type="ECO:0000256" key="2">
    <source>
        <dbReference type="ARBA" id="ARBA00022598"/>
    </source>
</evidence>
<dbReference type="PROSITE" id="PS01266">
    <property type="entry name" value="ADENYLOSUCCIN_SYN_1"/>
    <property type="match status" value="1"/>
</dbReference>
<dbReference type="InterPro" id="IPR027417">
    <property type="entry name" value="P-loop_NTPase"/>
</dbReference>
<feature type="binding site" evidence="9">
    <location>
        <begin position="57"/>
        <end position="60"/>
    </location>
    <ligand>
        <name>IMP</name>
        <dbReference type="ChEBI" id="CHEBI:58053"/>
    </ligand>
</feature>
<dbReference type="HOGENOM" id="CLU_029848_3_0_1"/>
<dbReference type="CDD" id="cd03108">
    <property type="entry name" value="AdSS"/>
    <property type="match status" value="1"/>
</dbReference>
<proteinExistence type="inferred from homology"/>
<organism evidence="12 13">
    <name type="scientific">Nematostella vectensis</name>
    <name type="common">Starlet sea anemone</name>
    <dbReference type="NCBI Taxonomy" id="45351"/>
    <lineage>
        <taxon>Eukaryota</taxon>
        <taxon>Metazoa</taxon>
        <taxon>Cnidaria</taxon>
        <taxon>Anthozoa</taxon>
        <taxon>Hexacorallia</taxon>
        <taxon>Actiniaria</taxon>
        <taxon>Edwardsiidae</taxon>
        <taxon>Nematostella</taxon>
    </lineage>
</organism>
<dbReference type="FunFam" id="1.10.300.10:FF:000002">
    <property type="entry name" value="Adenylosuccinate synthetase, chloroplastic"/>
    <property type="match status" value="1"/>
</dbReference>
<comment type="similarity">
    <text evidence="9 11">Belongs to the adenylosuccinate synthetase family.</text>
</comment>
<dbReference type="Gene3D" id="3.90.170.10">
    <property type="entry name" value="Adenylosuccinate Synthetase, subunit A, domain 3"/>
    <property type="match status" value="1"/>
</dbReference>
<feature type="binding site" evidence="9">
    <location>
        <position position="255"/>
    </location>
    <ligand>
        <name>IMP</name>
        <dbReference type="ChEBI" id="CHEBI:58053"/>
    </ligand>
</feature>
<evidence type="ECO:0000256" key="6">
    <source>
        <dbReference type="ARBA" id="ARBA00022842"/>
    </source>
</evidence>
<comment type="subunit">
    <text evidence="1 9">Homodimer.</text>
</comment>
<dbReference type="GO" id="GO:0005525">
    <property type="term" value="F:GTP binding"/>
    <property type="evidence" value="ECO:0007669"/>
    <property type="project" value="UniProtKB-UniRule"/>
</dbReference>
<dbReference type="PANTHER" id="PTHR11846:SF0">
    <property type="entry name" value="ADENYLOSUCCINATE SYNTHETASE"/>
    <property type="match status" value="1"/>
</dbReference>
<dbReference type="PROSITE" id="PS00513">
    <property type="entry name" value="ADENYLOSUCCIN_SYN_2"/>
    <property type="match status" value="1"/>
</dbReference>
<feature type="binding site" evidence="9">
    <location>
        <begin position="59"/>
        <end position="61"/>
    </location>
    <ligand>
        <name>GTP</name>
        <dbReference type="ChEBI" id="CHEBI:37565"/>
    </ligand>
</feature>
<sequence>MFAVANGPTSSPRAAIGPKTKVTVVLGAQWGDEGKGKLVDILATNADVVCRCQGGNNAGHTVVVGDKHYALHMLPSGMINPHSMNVIGNGVVIHIPQFFEELEKLEAKGIPEWKDRLIISERAHLVFDLHQEADKLKESGKTSLGTTKKGIGPAYASKAQRLNLRVCDLLGDFSVFAEKFTSLAHHFQRLYPDLVVDIEDELKKYKVFAEKVRPLARDTVSFMNKILQTPDNRVVVEGANALMLDIDFGTYPFVTSSNCSVGAVCTGLGIPPQAIGNVYGVTKAYTTRVGMGAFPTELFDELGNQMQEIGREFGVTTGRRRRCGWLDLVMIKYSHMINGFTALAIAKLDVLDTFEEVKLGVAYRYKGELLSSYPASLEVLSKVEVEYLTLPGWKTSITNCRSFDDLPQNAQVFVKKVEEIVQIPVNWVGVGQARDQMINVY</sequence>
<gene>
    <name evidence="12" type="ORF">NEMVEDRAFT_v1g247608</name>
</gene>
<dbReference type="InterPro" id="IPR018220">
    <property type="entry name" value="Adenylosuccin_syn_GTP-bd"/>
</dbReference>
<keyword evidence="4 9" id="KW-0547">Nucleotide-binding</keyword>
<keyword evidence="7 9" id="KW-0342">GTP-binding</keyword>
<dbReference type="EMBL" id="DS469828">
    <property type="protein sequence ID" value="EDO32382.1"/>
    <property type="molecule type" value="Genomic_DNA"/>
</dbReference>
<dbReference type="GO" id="GO:0004019">
    <property type="term" value="F:adenylosuccinate synthase activity"/>
    <property type="evidence" value="ECO:0000318"/>
    <property type="project" value="GO_Central"/>
</dbReference>
<name>A7SV96_NEMVE</name>
<feature type="binding site" evidence="9">
    <location>
        <position position="240"/>
    </location>
    <ligand>
        <name>IMP</name>
        <dbReference type="ChEBI" id="CHEBI:58053"/>
    </ligand>
</feature>
<dbReference type="SMART" id="SM00788">
    <property type="entry name" value="Adenylsucc_synt"/>
    <property type="match status" value="1"/>
</dbReference>
<dbReference type="OrthoDB" id="10265645at2759"/>
<evidence type="ECO:0000256" key="4">
    <source>
        <dbReference type="ARBA" id="ARBA00022741"/>
    </source>
</evidence>
<evidence type="ECO:0000313" key="13">
    <source>
        <dbReference type="Proteomes" id="UP000001593"/>
    </source>
</evidence>
<feature type="binding site" evidence="9">
    <location>
        <position position="59"/>
    </location>
    <ligand>
        <name>Mg(2+)</name>
        <dbReference type="ChEBI" id="CHEBI:18420"/>
    </ligand>
</feature>
<dbReference type="NCBIfam" id="NF002223">
    <property type="entry name" value="PRK01117.1"/>
    <property type="match status" value="1"/>
</dbReference>
<feature type="active site" description="Proton donor" evidence="9">
    <location>
        <position position="60"/>
    </location>
</feature>
<keyword evidence="5 9" id="KW-0658">Purine biosynthesis</keyword>
<dbReference type="HAMAP" id="MF_00011">
    <property type="entry name" value="Adenylosucc_synth"/>
    <property type="match status" value="1"/>
</dbReference>
<dbReference type="InParanoid" id="A7SV96"/>
<dbReference type="GO" id="GO:0005737">
    <property type="term" value="C:cytoplasm"/>
    <property type="evidence" value="ECO:0000318"/>
    <property type="project" value="GO_Central"/>
</dbReference>
<dbReference type="STRING" id="45351.A7SV96"/>
<comment type="pathway">
    <text evidence="9 11">Purine metabolism; AMP biosynthesis via de novo pathway; AMP from IMP: step 1/2.</text>
</comment>
<evidence type="ECO:0000256" key="7">
    <source>
        <dbReference type="ARBA" id="ARBA00023134"/>
    </source>
</evidence>
<feature type="binding site" evidence="9">
    <location>
        <begin position="347"/>
        <end position="349"/>
    </location>
    <ligand>
        <name>GTP</name>
        <dbReference type="ChEBI" id="CHEBI:37565"/>
    </ligand>
</feature>
<keyword evidence="2 9" id="KW-0436">Ligase</keyword>
<accession>A7SV96</accession>
<dbReference type="Proteomes" id="UP000001593">
    <property type="component" value="Unassembled WGS sequence"/>
</dbReference>
<comment type="catalytic activity">
    <reaction evidence="8 9 11">
        <text>IMP + L-aspartate + GTP = N(6)-(1,2-dicarboxyethyl)-AMP + GDP + phosphate + 2 H(+)</text>
        <dbReference type="Rhea" id="RHEA:15753"/>
        <dbReference type="ChEBI" id="CHEBI:15378"/>
        <dbReference type="ChEBI" id="CHEBI:29991"/>
        <dbReference type="ChEBI" id="CHEBI:37565"/>
        <dbReference type="ChEBI" id="CHEBI:43474"/>
        <dbReference type="ChEBI" id="CHEBI:57567"/>
        <dbReference type="ChEBI" id="CHEBI:58053"/>
        <dbReference type="ChEBI" id="CHEBI:58189"/>
        <dbReference type="EC" id="6.3.4.4"/>
    </reaction>
</comment>
<dbReference type="NCBIfam" id="TIGR00184">
    <property type="entry name" value="purA"/>
    <property type="match status" value="1"/>
</dbReference>
<evidence type="ECO:0000256" key="10">
    <source>
        <dbReference type="PROSITE-ProRule" id="PRU10134"/>
    </source>
</evidence>
<feature type="active site" description="Proton acceptor" evidence="9">
    <location>
        <position position="32"/>
    </location>
</feature>
<keyword evidence="3 9" id="KW-0479">Metal-binding</keyword>
<feature type="binding site" evidence="9">
    <location>
        <position position="147"/>
    </location>
    <ligand>
        <name>IMP</name>
        <dbReference type="ChEBI" id="CHEBI:58053"/>
    </ligand>
</feature>
<evidence type="ECO:0000256" key="8">
    <source>
        <dbReference type="ARBA" id="ARBA00050432"/>
    </source>
</evidence>
<dbReference type="AlphaFoldDB" id="A7SV96"/>
<dbReference type="UniPathway" id="UPA00075">
    <property type="reaction ID" value="UER00335"/>
</dbReference>
<feature type="binding site" evidence="9">
    <location>
        <begin position="315"/>
        <end position="321"/>
    </location>
    <ligand>
        <name>substrate</name>
    </ligand>
</feature>
<evidence type="ECO:0000256" key="1">
    <source>
        <dbReference type="ARBA" id="ARBA00011738"/>
    </source>
</evidence>
<comment type="subcellular location">
    <subcellularLocation>
        <location evidence="9">Cytoplasm</location>
    </subcellularLocation>
</comment>
<feature type="binding site" evidence="9">
    <location>
        <begin position="429"/>
        <end position="431"/>
    </location>
    <ligand>
        <name>GTP</name>
        <dbReference type="ChEBI" id="CHEBI:37565"/>
    </ligand>
</feature>
<feature type="binding site" evidence="9">
    <location>
        <position position="32"/>
    </location>
    <ligand>
        <name>Mg(2+)</name>
        <dbReference type="ChEBI" id="CHEBI:18420"/>
    </ligand>
</feature>
<dbReference type="SUPFAM" id="SSF52540">
    <property type="entry name" value="P-loop containing nucleoside triphosphate hydrolases"/>
    <property type="match status" value="1"/>
</dbReference>
<reference evidence="12 13" key="1">
    <citation type="journal article" date="2007" name="Science">
        <title>Sea anemone genome reveals ancestral eumetazoan gene repertoire and genomic organization.</title>
        <authorList>
            <person name="Putnam N.H."/>
            <person name="Srivastava M."/>
            <person name="Hellsten U."/>
            <person name="Dirks B."/>
            <person name="Chapman J."/>
            <person name="Salamov A."/>
            <person name="Terry A."/>
            <person name="Shapiro H."/>
            <person name="Lindquist E."/>
            <person name="Kapitonov V.V."/>
            <person name="Jurka J."/>
            <person name="Genikhovich G."/>
            <person name="Grigoriev I.V."/>
            <person name="Lucas S.M."/>
            <person name="Steele R.E."/>
            <person name="Finnerty J.R."/>
            <person name="Technau U."/>
            <person name="Martindale M.Q."/>
            <person name="Rokhsar D.S."/>
        </authorList>
    </citation>
    <scope>NUCLEOTIDE SEQUENCE [LARGE SCALE GENOMIC DNA]</scope>
    <source>
        <strain evidence="13">CH2 X CH6</strain>
    </source>
</reference>
<dbReference type="EC" id="6.3.4.4" evidence="9 11"/>
<comment type="cofactor">
    <cofactor evidence="9">
        <name>Mg(2+)</name>
        <dbReference type="ChEBI" id="CHEBI:18420"/>
    </cofactor>
    <text evidence="9">Binds 1 Mg(2+) ion per subunit.</text>
</comment>
<dbReference type="OMA" id="QSYVRFL"/>
<keyword evidence="6 9" id="KW-0460">Magnesium</keyword>
<evidence type="ECO:0000313" key="12">
    <source>
        <dbReference type="EMBL" id="EDO32382.1"/>
    </source>
</evidence>
<feature type="active site" evidence="10">
    <location>
        <position position="158"/>
    </location>
</feature>
<dbReference type="GO" id="GO:0000287">
    <property type="term" value="F:magnesium ion binding"/>
    <property type="evidence" value="ECO:0007669"/>
    <property type="project" value="UniProtKB-UniRule"/>
</dbReference>
<dbReference type="eggNOG" id="KOG1355">
    <property type="taxonomic scope" value="Eukaryota"/>
</dbReference>
<comment type="function">
    <text evidence="9">Plays an important role in the de novo pathway and in the salvage pathway of purine nucleotide biosynthesis. Catalyzes the first commited step in the biosynthesis of AMP from IMP.</text>
</comment>
<dbReference type="InterPro" id="IPR042111">
    <property type="entry name" value="Adenylosuccinate_synth_dom3"/>
</dbReference>
<dbReference type="Gene3D" id="1.10.300.10">
    <property type="entry name" value="Adenylosuccinate Synthetase, subunit A, domain 2"/>
    <property type="match status" value="1"/>
</dbReference>
<evidence type="ECO:0000256" key="11">
    <source>
        <dbReference type="RuleBase" id="RU000520"/>
    </source>
</evidence>
<dbReference type="PhylomeDB" id="A7SV96"/>
<dbReference type="PANTHER" id="PTHR11846">
    <property type="entry name" value="ADENYLOSUCCINATE SYNTHETASE"/>
    <property type="match status" value="1"/>
</dbReference>
<dbReference type="InterPro" id="IPR042109">
    <property type="entry name" value="Adenylosuccinate_synth_dom1"/>
</dbReference>
<feature type="binding site" evidence="9">
    <location>
        <position position="321"/>
    </location>
    <ligand>
        <name>GTP</name>
        <dbReference type="ChEBI" id="CHEBI:37565"/>
    </ligand>
</feature>
<feature type="binding site" evidence="9">
    <location>
        <position position="161"/>
    </location>
    <ligand>
        <name>IMP</name>
        <dbReference type="ChEBI" id="CHEBI:58053"/>
        <note>ligand shared between dimeric partners</note>
    </ligand>
</feature>
<dbReference type="FunFam" id="3.90.170.10:FF:000001">
    <property type="entry name" value="Adenylosuccinate synthetase"/>
    <property type="match status" value="1"/>
</dbReference>